<keyword evidence="1" id="KW-0472">Membrane</keyword>
<dbReference type="KEGG" id="mgin:FRZ54_04775"/>
<dbReference type="InterPro" id="IPR046947">
    <property type="entry name" value="LytR-like"/>
</dbReference>
<dbReference type="Pfam" id="PF04397">
    <property type="entry name" value="LytTR"/>
    <property type="match status" value="1"/>
</dbReference>
<dbReference type="GO" id="GO:0003677">
    <property type="term" value="F:DNA binding"/>
    <property type="evidence" value="ECO:0007669"/>
    <property type="project" value="InterPro"/>
</dbReference>
<keyword evidence="1" id="KW-0812">Transmembrane</keyword>
<dbReference type="GO" id="GO:0000156">
    <property type="term" value="F:phosphorelay response regulator activity"/>
    <property type="evidence" value="ECO:0007669"/>
    <property type="project" value="InterPro"/>
</dbReference>
<dbReference type="Proteomes" id="UP000321479">
    <property type="component" value="Chromosome"/>
</dbReference>
<proteinExistence type="predicted"/>
<dbReference type="AlphaFoldDB" id="A0A5B8UT81"/>
<dbReference type="SMART" id="SM00850">
    <property type="entry name" value="LytTR"/>
    <property type="match status" value="1"/>
</dbReference>
<name>A0A5B8UT81_9SPHI</name>
<protein>
    <submittedName>
        <fullName evidence="3">LytTR family transcriptional regulator</fullName>
    </submittedName>
</protein>
<feature type="transmembrane region" description="Helical" evidence="1">
    <location>
        <begin position="81"/>
        <end position="103"/>
    </location>
</feature>
<feature type="domain" description="HTH LytTR-type" evidence="2">
    <location>
        <begin position="170"/>
        <end position="277"/>
    </location>
</feature>
<keyword evidence="4" id="KW-1185">Reference proteome</keyword>
<organism evidence="3 4">
    <name type="scientific">Mucilaginibacter ginsenosidivorans</name>
    <dbReference type="NCBI Taxonomy" id="398053"/>
    <lineage>
        <taxon>Bacteria</taxon>
        <taxon>Pseudomonadati</taxon>
        <taxon>Bacteroidota</taxon>
        <taxon>Sphingobacteriia</taxon>
        <taxon>Sphingobacteriales</taxon>
        <taxon>Sphingobacteriaceae</taxon>
        <taxon>Mucilaginibacter</taxon>
    </lineage>
</organism>
<feature type="transmembrane region" description="Helical" evidence="1">
    <location>
        <begin position="47"/>
        <end position="69"/>
    </location>
</feature>
<accession>A0A5B8UT81</accession>
<dbReference type="RefSeq" id="WP_147030502.1">
    <property type="nucleotide sequence ID" value="NZ_CP042436.1"/>
</dbReference>
<keyword evidence="1" id="KW-1133">Transmembrane helix</keyword>
<dbReference type="InterPro" id="IPR007492">
    <property type="entry name" value="LytTR_DNA-bd_dom"/>
</dbReference>
<reference evidence="3 4" key="1">
    <citation type="journal article" date="2017" name="Curr. Microbiol.">
        <title>Mucilaginibacter ginsenosidivorans sp. nov., Isolated from Soil of Ginseng Field.</title>
        <authorList>
            <person name="Kim M.M."/>
            <person name="Siddiqi M.Z."/>
            <person name="Im W.T."/>
        </authorList>
    </citation>
    <scope>NUCLEOTIDE SEQUENCE [LARGE SCALE GENOMIC DNA]</scope>
    <source>
        <strain evidence="3 4">Gsoil 3017</strain>
    </source>
</reference>
<dbReference type="PANTHER" id="PTHR37299">
    <property type="entry name" value="TRANSCRIPTIONAL REGULATOR-RELATED"/>
    <property type="match status" value="1"/>
</dbReference>
<dbReference type="EMBL" id="CP042436">
    <property type="protein sequence ID" value="QEC61925.1"/>
    <property type="molecule type" value="Genomic_DNA"/>
</dbReference>
<gene>
    <name evidence="3" type="ORF">FRZ54_04775</name>
</gene>
<feature type="transmembrane region" description="Helical" evidence="1">
    <location>
        <begin position="123"/>
        <end position="142"/>
    </location>
</feature>
<feature type="transmembrane region" description="Helical" evidence="1">
    <location>
        <begin position="10"/>
        <end position="27"/>
    </location>
</feature>
<dbReference type="PROSITE" id="PS50930">
    <property type="entry name" value="HTH_LYTTR"/>
    <property type="match status" value="1"/>
</dbReference>
<evidence type="ECO:0000256" key="1">
    <source>
        <dbReference type="SAM" id="Phobius"/>
    </source>
</evidence>
<sequence length="282" mass="33419">MPSTSRYHDLYFRIILSVVAAHFIVVFGEKDSIFQLLLTWDYYRSVLLSAVIAFILITIVHLITVRLDIHYDWNAHTVKRIALQFLLGVMLPGVVAFVLATIYFRIYDIDIFVTRYLQYDFPVILGMILFFNLYYLTFYYYLQMRKAQELSVTEKYRINQITESKNTEVIVASRGTKNIPISVSNISYIFHEEDYNFIRTFEKEDFLISASLDAIQEQLSPGKFFRANRQMLVNIEACEHFENIEHQKIQLQLRPKHNQPVIISQKRAKEFRDWIKRKSVSN</sequence>
<evidence type="ECO:0000313" key="3">
    <source>
        <dbReference type="EMBL" id="QEC61925.1"/>
    </source>
</evidence>
<dbReference type="PANTHER" id="PTHR37299:SF1">
    <property type="entry name" value="STAGE 0 SPORULATION PROTEIN A HOMOLOG"/>
    <property type="match status" value="1"/>
</dbReference>
<evidence type="ECO:0000313" key="4">
    <source>
        <dbReference type="Proteomes" id="UP000321479"/>
    </source>
</evidence>
<dbReference type="Gene3D" id="2.40.50.1020">
    <property type="entry name" value="LytTr DNA-binding domain"/>
    <property type="match status" value="1"/>
</dbReference>
<evidence type="ECO:0000259" key="2">
    <source>
        <dbReference type="PROSITE" id="PS50930"/>
    </source>
</evidence>
<dbReference type="OrthoDB" id="9787344at2"/>